<evidence type="ECO:0000259" key="8">
    <source>
        <dbReference type="Pfam" id="PF03734"/>
    </source>
</evidence>
<feature type="transmembrane region" description="Helical" evidence="7">
    <location>
        <begin position="55"/>
        <end position="77"/>
    </location>
</feature>
<dbReference type="GO" id="GO:0016740">
    <property type="term" value="F:transferase activity"/>
    <property type="evidence" value="ECO:0007669"/>
    <property type="project" value="UniProtKB-KW"/>
</dbReference>
<proteinExistence type="predicted"/>
<evidence type="ECO:0000313" key="10">
    <source>
        <dbReference type="Proteomes" id="UP000655443"/>
    </source>
</evidence>
<dbReference type="EMBL" id="BMVG01000006">
    <property type="protein sequence ID" value="GHE04093.1"/>
    <property type="molecule type" value="Genomic_DNA"/>
</dbReference>
<dbReference type="Pfam" id="PF03734">
    <property type="entry name" value="YkuD"/>
    <property type="match status" value="1"/>
</dbReference>
<evidence type="ECO:0000256" key="1">
    <source>
        <dbReference type="ARBA" id="ARBA00004752"/>
    </source>
</evidence>
<feature type="domain" description="L,D-TPase catalytic" evidence="8">
    <location>
        <begin position="110"/>
        <end position="236"/>
    </location>
</feature>
<gene>
    <name evidence="9" type="ORF">GCM10010339_34290</name>
</gene>
<dbReference type="Gene3D" id="2.40.440.10">
    <property type="entry name" value="L,D-transpeptidase catalytic domain-like"/>
    <property type="match status" value="1"/>
</dbReference>
<keyword evidence="7" id="KW-0472">Membrane</keyword>
<evidence type="ECO:0000256" key="4">
    <source>
        <dbReference type="ARBA" id="ARBA00022984"/>
    </source>
</evidence>
<dbReference type="CDD" id="cd16913">
    <property type="entry name" value="YkuD_like"/>
    <property type="match status" value="1"/>
</dbReference>
<comment type="pathway">
    <text evidence="1">Cell wall biogenesis; peptidoglycan biosynthesis.</text>
</comment>
<dbReference type="InterPro" id="IPR005490">
    <property type="entry name" value="LD_TPept_cat_dom"/>
</dbReference>
<protein>
    <recommendedName>
        <fullName evidence="8">L,D-TPase catalytic domain-containing protein</fullName>
    </recommendedName>
</protein>
<feature type="region of interest" description="Disordered" evidence="6">
    <location>
        <begin position="1"/>
        <end position="22"/>
    </location>
</feature>
<dbReference type="SUPFAM" id="SSF141523">
    <property type="entry name" value="L,D-transpeptidase catalytic domain-like"/>
    <property type="match status" value="1"/>
</dbReference>
<evidence type="ECO:0000256" key="6">
    <source>
        <dbReference type="SAM" id="MobiDB-lite"/>
    </source>
</evidence>
<evidence type="ECO:0000256" key="7">
    <source>
        <dbReference type="SAM" id="Phobius"/>
    </source>
</evidence>
<keyword evidence="5" id="KW-0961">Cell wall biogenesis/degradation</keyword>
<keyword evidence="7" id="KW-0812">Transmembrane</keyword>
<evidence type="ECO:0000256" key="5">
    <source>
        <dbReference type="ARBA" id="ARBA00023316"/>
    </source>
</evidence>
<dbReference type="RefSeq" id="WP_189953201.1">
    <property type="nucleotide sequence ID" value="NZ_BMVG01000006.1"/>
</dbReference>
<dbReference type="GO" id="GO:0008360">
    <property type="term" value="P:regulation of cell shape"/>
    <property type="evidence" value="ECO:0007669"/>
    <property type="project" value="UniProtKB-KW"/>
</dbReference>
<dbReference type="AlphaFoldDB" id="A0A918YIF2"/>
<name>A0A918YIF2_9ACTN</name>
<dbReference type="InterPro" id="IPR038063">
    <property type="entry name" value="Transpep_catalytic_dom"/>
</dbReference>
<comment type="caution">
    <text evidence="9">The sequence shown here is derived from an EMBL/GenBank/DDBJ whole genome shotgun (WGS) entry which is preliminary data.</text>
</comment>
<dbReference type="Proteomes" id="UP000655443">
    <property type="component" value="Unassembled WGS sequence"/>
</dbReference>
<keyword evidence="7" id="KW-1133">Transmembrane helix</keyword>
<feature type="region of interest" description="Disordered" evidence="6">
    <location>
        <begin position="76"/>
        <end position="107"/>
    </location>
</feature>
<keyword evidence="2" id="KW-0808">Transferase</keyword>
<feature type="region of interest" description="Disordered" evidence="6">
    <location>
        <begin position="138"/>
        <end position="173"/>
    </location>
</feature>
<feature type="compositionally biased region" description="Gly residues" evidence="6">
    <location>
        <begin position="158"/>
        <end position="170"/>
    </location>
</feature>
<dbReference type="GO" id="GO:0071555">
    <property type="term" value="P:cell wall organization"/>
    <property type="evidence" value="ECO:0007669"/>
    <property type="project" value="UniProtKB-KW"/>
</dbReference>
<keyword evidence="10" id="KW-1185">Reference proteome</keyword>
<reference evidence="9" key="2">
    <citation type="submission" date="2020-09" db="EMBL/GenBank/DDBJ databases">
        <authorList>
            <person name="Sun Q."/>
            <person name="Ohkuma M."/>
        </authorList>
    </citation>
    <scope>NUCLEOTIDE SEQUENCE</scope>
    <source>
        <strain evidence="9">JCM 4714</strain>
    </source>
</reference>
<accession>A0A918YIF2</accession>
<keyword evidence="4" id="KW-0573">Peptidoglycan synthesis</keyword>
<feature type="region of interest" description="Disordered" evidence="6">
    <location>
        <begin position="238"/>
        <end position="257"/>
    </location>
</feature>
<evidence type="ECO:0000313" key="9">
    <source>
        <dbReference type="EMBL" id="GHE04093.1"/>
    </source>
</evidence>
<organism evidence="9 10">
    <name type="scientific">Streptomyces alanosinicus</name>
    <dbReference type="NCBI Taxonomy" id="68171"/>
    <lineage>
        <taxon>Bacteria</taxon>
        <taxon>Bacillati</taxon>
        <taxon>Actinomycetota</taxon>
        <taxon>Actinomycetes</taxon>
        <taxon>Kitasatosporales</taxon>
        <taxon>Streptomycetaceae</taxon>
        <taxon>Streptomyces</taxon>
    </lineage>
</organism>
<dbReference type="GO" id="GO:0009252">
    <property type="term" value="P:peptidoglycan biosynthetic process"/>
    <property type="evidence" value="ECO:0007669"/>
    <property type="project" value="UniProtKB-KW"/>
</dbReference>
<evidence type="ECO:0000256" key="3">
    <source>
        <dbReference type="ARBA" id="ARBA00022960"/>
    </source>
</evidence>
<sequence length="257" mass="26228">MSDDRGYDAGPDGTGRPPELSGALRTLAEEHQVAAPVPGAEIRRRAVRRGRRRRTAVALAGVTAAAALAVTLTAGLGHHSDAGPGRRATPATGLSPRPSPAPSRTAPADAVVDLTKLTMTVDGRVLAISPGVPKAPTPTGRFTVIGKSPVRPLKTGTDGDGVSGSGGTGSGAAEVSAPWAIELLSARTRKVTFAIALTFDPKAPGNYATTTGWIGLRPADAKWLYTRLAKGSVVLVTGRTPTLEPPSSTPSEESTPP</sequence>
<reference evidence="9" key="1">
    <citation type="journal article" date="2014" name="Int. J. Syst. Evol. Microbiol.">
        <title>Complete genome sequence of Corynebacterium casei LMG S-19264T (=DSM 44701T), isolated from a smear-ripened cheese.</title>
        <authorList>
            <consortium name="US DOE Joint Genome Institute (JGI-PGF)"/>
            <person name="Walter F."/>
            <person name="Albersmeier A."/>
            <person name="Kalinowski J."/>
            <person name="Ruckert C."/>
        </authorList>
    </citation>
    <scope>NUCLEOTIDE SEQUENCE</scope>
    <source>
        <strain evidence="9">JCM 4714</strain>
    </source>
</reference>
<keyword evidence="3" id="KW-0133">Cell shape</keyword>
<evidence type="ECO:0000256" key="2">
    <source>
        <dbReference type="ARBA" id="ARBA00022679"/>
    </source>
</evidence>